<reference evidence="1 2" key="1">
    <citation type="submission" date="2017-07" db="EMBL/GenBank/DDBJ databases">
        <title>Draft Genome Sequences of Select Purple Nonsulfur Bacteria.</title>
        <authorList>
            <person name="Lasarre B."/>
            <person name="Mckinlay J.B."/>
        </authorList>
    </citation>
    <scope>NUCLEOTIDE SEQUENCE [LARGE SCALE GENOMIC DNA]</scope>
    <source>
        <strain evidence="1 2">DSM 11907</strain>
    </source>
</reference>
<name>A0A327KRS2_9BRAD</name>
<comment type="caution">
    <text evidence="1">The sequence shown here is derived from an EMBL/GenBank/DDBJ whole genome shotgun (WGS) entry which is preliminary data.</text>
</comment>
<evidence type="ECO:0000313" key="1">
    <source>
        <dbReference type="EMBL" id="RAI40676.1"/>
    </source>
</evidence>
<dbReference type="Proteomes" id="UP000248863">
    <property type="component" value="Unassembled WGS sequence"/>
</dbReference>
<sequence length="69" mass="8051">MKTMADLHKYQLGQRVRLVRTSRFSATANGPYEVTRQLPLEDSGFRYRVKSSSEQYERVVGEEELERAV</sequence>
<keyword evidence="2" id="KW-1185">Reference proteome</keyword>
<dbReference type="EMBL" id="NPEU01000035">
    <property type="protein sequence ID" value="RAI40676.1"/>
    <property type="molecule type" value="Genomic_DNA"/>
</dbReference>
<proteinExistence type="predicted"/>
<dbReference type="AlphaFoldDB" id="A0A327KRS2"/>
<gene>
    <name evidence="1" type="ORF">CH338_05530</name>
</gene>
<accession>A0A327KRS2</accession>
<protein>
    <submittedName>
        <fullName evidence="1">Uncharacterized protein</fullName>
    </submittedName>
</protein>
<organism evidence="1 2">
    <name type="scientific">Rhodoplanes elegans</name>
    <dbReference type="NCBI Taxonomy" id="29408"/>
    <lineage>
        <taxon>Bacteria</taxon>
        <taxon>Pseudomonadati</taxon>
        <taxon>Pseudomonadota</taxon>
        <taxon>Alphaproteobacteria</taxon>
        <taxon>Hyphomicrobiales</taxon>
        <taxon>Nitrobacteraceae</taxon>
        <taxon>Rhodoplanes</taxon>
    </lineage>
</organism>
<evidence type="ECO:0000313" key="2">
    <source>
        <dbReference type="Proteomes" id="UP000248863"/>
    </source>
</evidence>